<keyword evidence="3" id="KW-0282">Flagellum</keyword>
<protein>
    <submittedName>
        <fullName evidence="3">Flagellar hook-length control protein FliK</fullName>
    </submittedName>
</protein>
<dbReference type="InterPro" id="IPR038610">
    <property type="entry name" value="FliK-like_C_sf"/>
</dbReference>
<keyword evidence="3" id="KW-0969">Cilium</keyword>
<reference evidence="3 4" key="1">
    <citation type="submission" date="2019-02" db="EMBL/GenBank/DDBJ databases">
        <title>Marinobacter halodurans sp. nov., a marine bacterium isolated from sea tidal flat.</title>
        <authorList>
            <person name="Yoo Y."/>
            <person name="Lee D.W."/>
            <person name="Kim B.S."/>
            <person name="Kim J.-J."/>
        </authorList>
    </citation>
    <scope>NUCLEOTIDE SEQUENCE [LARGE SCALE GENOMIC DNA]</scope>
    <source>
        <strain evidence="3 4">YJ-S3-2</strain>
    </source>
</reference>
<feature type="region of interest" description="Disordered" evidence="1">
    <location>
        <begin position="1"/>
        <end position="44"/>
    </location>
</feature>
<dbReference type="RefSeq" id="WP_131477847.1">
    <property type="nucleotide sequence ID" value="NZ_SJDL01000001.1"/>
</dbReference>
<comment type="caution">
    <text evidence="3">The sequence shown here is derived from an EMBL/GenBank/DDBJ whole genome shotgun (WGS) entry which is preliminary data.</text>
</comment>
<dbReference type="InterPro" id="IPR021136">
    <property type="entry name" value="Flagellar_hook_control-like_C"/>
</dbReference>
<dbReference type="EMBL" id="SJDL01000001">
    <property type="protein sequence ID" value="TBW59415.1"/>
    <property type="molecule type" value="Genomic_DNA"/>
</dbReference>
<evidence type="ECO:0000256" key="1">
    <source>
        <dbReference type="SAM" id="MobiDB-lite"/>
    </source>
</evidence>
<dbReference type="Gene3D" id="3.30.750.140">
    <property type="match status" value="1"/>
</dbReference>
<keyword evidence="4" id="KW-1185">Reference proteome</keyword>
<sequence>MKIPVPGQTPPTPDKGATTDKGASARPASTTGRSEESVPRPTVSPRQLLDQLQLRQSQQVLARVSQILEKTASTPEQLLLEVRGKSLVVNSDTRLQPGDWVKIMRAGNELRLMGQVAPDTTPQARIAQQLAQHLPWQHRLDQGLGQLTRILQNAPSTPADSRQAPMPPQVRQALEQLVSQLPQAGKLQRANTENPVDTLKAWVRDSGLFAESRLAQAPTSPPADLKLALNRLVTALLNSQNEEAEAFNRYVPLTSKDLVQSPLQFPQAGSPLTPPPAQDQLNTGQMLRLLAGMLNRITVNQLHSQTLTTRTTADAPVATPTWLLELPWLDALNQPRTAQLRLEHYGEEAENHRPKRRVAEWRLTLAMDLDEAGAVTFELGIQQQQVSARIWAEKTDTLRRANEELPQLKQRLGDLGLDVVELECRRGQPQGARTQLDHRLVDIRA</sequence>
<proteinExistence type="predicted"/>
<name>A0ABY1ZQK4_9GAMM</name>
<dbReference type="Proteomes" id="UP000313645">
    <property type="component" value="Unassembled WGS sequence"/>
</dbReference>
<keyword evidence="3" id="KW-0966">Cell projection</keyword>
<evidence type="ECO:0000259" key="2">
    <source>
        <dbReference type="Pfam" id="PF02120"/>
    </source>
</evidence>
<dbReference type="Pfam" id="PF02120">
    <property type="entry name" value="Flg_hook"/>
    <property type="match status" value="1"/>
</dbReference>
<evidence type="ECO:0000313" key="3">
    <source>
        <dbReference type="EMBL" id="TBW59415.1"/>
    </source>
</evidence>
<gene>
    <name evidence="3" type="ORF">EZI54_00190</name>
</gene>
<organism evidence="3 4">
    <name type="scientific">Marinobacter halodurans</name>
    <dbReference type="NCBI Taxonomy" id="2528979"/>
    <lineage>
        <taxon>Bacteria</taxon>
        <taxon>Pseudomonadati</taxon>
        <taxon>Pseudomonadota</taxon>
        <taxon>Gammaproteobacteria</taxon>
        <taxon>Pseudomonadales</taxon>
        <taxon>Marinobacteraceae</taxon>
        <taxon>Marinobacter</taxon>
    </lineage>
</organism>
<feature type="domain" description="Flagellar hook-length control protein-like C-terminal" evidence="2">
    <location>
        <begin position="360"/>
        <end position="431"/>
    </location>
</feature>
<evidence type="ECO:0000313" key="4">
    <source>
        <dbReference type="Proteomes" id="UP000313645"/>
    </source>
</evidence>
<accession>A0ABY1ZQK4</accession>